<dbReference type="EMBL" id="EU221477">
    <property type="protein sequence ID" value="ABX71060.1"/>
    <property type="molecule type" value="Genomic_RNA"/>
</dbReference>
<protein>
    <submittedName>
        <fullName evidence="2">Small basic protein</fullName>
    </submittedName>
</protein>
<evidence type="ECO:0000313" key="2">
    <source>
        <dbReference type="EMBL" id="ABX71060.1"/>
    </source>
</evidence>
<feature type="region of interest" description="Disordered" evidence="1">
    <location>
        <begin position="135"/>
        <end position="168"/>
    </location>
</feature>
<evidence type="ECO:0000256" key="1">
    <source>
        <dbReference type="SAM" id="MobiDB-lite"/>
    </source>
</evidence>
<reference evidence="2" key="1">
    <citation type="journal article" date="2008" name="J. Clin. Microbiol.">
        <title>Identification of a porcine calicivirus related genetically to human sapoviruses.</title>
        <authorList>
            <person name="Martella V."/>
            <person name="Lorusso E."/>
            <person name="Banyai K."/>
            <person name="Decaro N."/>
            <person name="Corrente M."/>
            <person name="Elia G."/>
            <person name="Cavalli A."/>
            <person name="Radogna A."/>
            <person name="Costantini V."/>
            <person name="Saif L.J."/>
            <person name="Lavazza A."/>
            <person name="Di Trani L."/>
            <person name="Buonavoglia C."/>
        </authorList>
    </citation>
    <scope>NUCLEOTIDE SEQUENCE</scope>
    <source>
        <strain evidence="2">Pig/43/06-18p3/06/ITA</strain>
    </source>
</reference>
<accession>B4XXZ2</accession>
<dbReference type="Pfam" id="PF05752">
    <property type="entry name" value="Calici_MSP"/>
    <property type="match status" value="1"/>
</dbReference>
<organism evidence="2">
    <name type="scientific">Sapovirus pig/43/06-18p3/06/ITA</name>
    <dbReference type="NCBI Taxonomy" id="485719"/>
    <lineage>
        <taxon>Viruses</taxon>
        <taxon>Riboviria</taxon>
        <taxon>Orthornavirae</taxon>
        <taxon>Pisuviricota</taxon>
        <taxon>Pisoniviricetes</taxon>
        <taxon>Picornavirales</taxon>
        <taxon>Caliciviridae</taxon>
        <taxon>Sapovirus</taxon>
        <taxon>Sapovirus sapporoense</taxon>
        <taxon>Sapporo virus</taxon>
    </lineage>
</organism>
<sequence>MSWIVGALQGLAGLSDVANTVSGIAYQHRQLDLLRQQNELQAQWMSKNEALQREAMSMTRDLAVNAPAQRMQAALDAGFNAVDARRLAGSSERVIRGYIERPIMPRVDLQGVRQTNNLLTMSSALETFKKGTPFGMSAPPRVQQGPIGFSNPNYGKITLGPRPSESTV</sequence>
<dbReference type="InterPro" id="IPR008437">
    <property type="entry name" value="Minor_structural_calicivir"/>
</dbReference>
<proteinExistence type="predicted"/>
<name>B4XXZ2_9CALI</name>